<evidence type="ECO:0000313" key="1">
    <source>
        <dbReference type="EMBL" id="AGH44223.1"/>
    </source>
</evidence>
<organism evidence="1 2">
    <name type="scientific">Paraglaciecola psychrophila 170</name>
    <dbReference type="NCBI Taxonomy" id="1129794"/>
    <lineage>
        <taxon>Bacteria</taxon>
        <taxon>Pseudomonadati</taxon>
        <taxon>Pseudomonadota</taxon>
        <taxon>Gammaproteobacteria</taxon>
        <taxon>Alteromonadales</taxon>
        <taxon>Alteromonadaceae</taxon>
        <taxon>Paraglaciecola</taxon>
    </lineage>
</organism>
<gene>
    <name evidence="1" type="ORF">C427_2114</name>
</gene>
<dbReference type="KEGG" id="gps:C427_2114"/>
<sequence>MIKPEDIMFRPSIFAAILIAATPIQALAAAGKVHPTFNYDIFLQGEDVGDMLLQIIKKPQGGYQILESTTIQKSSDWDEINLRSTTNEMYSLENNLISADKKTFDQTKAYWSKIDSLGADLWMSFSEIKDLAQQEESDLIGFSIAVLDDFIPKASEVLGLSQLLLADTKARPTSIRVPKNLHHTTIANLPKYWSIHQQTLPAKIQLLDIETTSITQMKTEYRGLDVKTLGGDEVPTHHYTLTSENSAPLNIWLAVNENHIPYFFELKTNSNSGDFIIKRKP</sequence>
<dbReference type="OrthoDB" id="7677837at2"/>
<name>K7AII5_9ALTE</name>
<proteinExistence type="predicted"/>
<keyword evidence="2" id="KW-1185">Reference proteome</keyword>
<dbReference type="EMBL" id="CP003837">
    <property type="protein sequence ID" value="AGH44223.1"/>
    <property type="molecule type" value="Genomic_DNA"/>
</dbReference>
<reference evidence="1 2" key="1">
    <citation type="journal article" date="2013" name="Genome Announc.">
        <title>Complete Genome Sequence of Glaciecola psychrophila Strain 170T.</title>
        <authorList>
            <person name="Yin J."/>
            <person name="Chen J."/>
            <person name="Liu G."/>
            <person name="Yu Y."/>
            <person name="Song L."/>
            <person name="Wang X."/>
            <person name="Qu X."/>
        </authorList>
    </citation>
    <scope>NUCLEOTIDE SEQUENCE [LARGE SCALE GENOMIC DNA]</scope>
    <source>
        <strain evidence="1 2">170</strain>
    </source>
</reference>
<dbReference type="RefSeq" id="WP_007643372.1">
    <property type="nucleotide sequence ID" value="NC_020514.1"/>
</dbReference>
<accession>K7AII5</accession>
<dbReference type="AlphaFoldDB" id="K7AII5"/>
<protein>
    <submittedName>
        <fullName evidence="1">Uncharacterized protein</fullName>
    </submittedName>
</protein>
<dbReference type="PATRIC" id="fig|1129794.4.peg.2091"/>
<dbReference type="Proteomes" id="UP000011864">
    <property type="component" value="Chromosome"/>
</dbReference>
<evidence type="ECO:0000313" key="2">
    <source>
        <dbReference type="Proteomes" id="UP000011864"/>
    </source>
</evidence>
<dbReference type="HOGENOM" id="CLU_989892_0_0_6"/>